<feature type="domain" description="Disease resistance R13L4/SHOC-2-like LRR" evidence="4">
    <location>
        <begin position="311"/>
        <end position="474"/>
    </location>
</feature>
<evidence type="ECO:0000313" key="6">
    <source>
        <dbReference type="Proteomes" id="UP001207654"/>
    </source>
</evidence>
<protein>
    <submittedName>
        <fullName evidence="5">WGR domain-containing protein</fullName>
    </submittedName>
</protein>
<organism evidence="5 6">
    <name type="scientific">Archangium lansingense</name>
    <dbReference type="NCBI Taxonomy" id="2995310"/>
    <lineage>
        <taxon>Bacteria</taxon>
        <taxon>Pseudomonadati</taxon>
        <taxon>Myxococcota</taxon>
        <taxon>Myxococcia</taxon>
        <taxon>Myxococcales</taxon>
        <taxon>Cystobacterineae</taxon>
        <taxon>Archangiaceae</taxon>
        <taxon>Archangium</taxon>
    </lineage>
</organism>
<dbReference type="PROSITE" id="PS51450">
    <property type="entry name" value="LRR"/>
    <property type="match status" value="1"/>
</dbReference>
<dbReference type="Pfam" id="PF05406">
    <property type="entry name" value="WGR"/>
    <property type="match status" value="1"/>
</dbReference>
<dbReference type="RefSeq" id="WP_267538014.1">
    <property type="nucleotide sequence ID" value="NZ_JAPNKA010000001.1"/>
</dbReference>
<keyword evidence="1" id="KW-0433">Leucine-rich repeat</keyword>
<accession>A0ABT4AEE7</accession>
<keyword evidence="6" id="KW-1185">Reference proteome</keyword>
<sequence>MRAPLLPTIPHRLQLRLQGLEGAALKFWSYEQRGASLDLHHGVVGTAGKRESKAFPSEEAAAAFARKTVAAKVAKGYYASELAFETFTWSQVKDEVKAVGNNVDENDRVLVLTGDVVVPHDLWLDYRSGILALADENDSPFIGLIVRGNLTIEGCLANFENDYGPFLQVHGHLIAQRIATGGSQIRVNGDVTTGDLVGVYNHGCVAAGGNLVARTIATEHTISAEGQLDGHRYLGWGAKVFAVSGGVEDRQDPYEAKGVFVSAVVKDGRVDLRKARELLAAGKPISLPEFTSVRGAFRKLVAKKLEDPDKVKSLSLAGKDLMSLPEELFRFRRLEKLDLTHNELRTLPEELGLLTELRELRIRGNGLQTLPESIGSLTKLRFLDLEANCIWRLPESLAQCVELRTVNLTNNPYSYVRASFGGWQKVELMWDFPEVLTRLPKLEELTVHQTLLRTLPTRRFDSTTLRKLTVQKSLVTQVDPELHAQMSVTVEESAQWAVDHIRFWFGTDKIRLEHFYDFKARRYDFTEVIALLGVLLRINIPTAAPYDAALAEFKKQSEFLAKTLNWDGTYGHHVGALFGALRDALDTLGKPYPDNALIAGLRTIFSAHTS</sequence>
<evidence type="ECO:0000259" key="3">
    <source>
        <dbReference type="Pfam" id="PF05406"/>
    </source>
</evidence>
<proteinExistence type="predicted"/>
<dbReference type="SUPFAM" id="SSF52058">
    <property type="entry name" value="L domain-like"/>
    <property type="match status" value="1"/>
</dbReference>
<dbReference type="Gene3D" id="3.80.10.10">
    <property type="entry name" value="Ribonuclease Inhibitor"/>
    <property type="match status" value="1"/>
</dbReference>
<feature type="domain" description="WGR" evidence="3">
    <location>
        <begin position="22"/>
        <end position="78"/>
    </location>
</feature>
<dbReference type="SMART" id="SM00369">
    <property type="entry name" value="LRR_TYP"/>
    <property type="match status" value="4"/>
</dbReference>
<dbReference type="Pfam" id="PF23598">
    <property type="entry name" value="LRR_14"/>
    <property type="match status" value="1"/>
</dbReference>
<dbReference type="InterPro" id="IPR050216">
    <property type="entry name" value="LRR_domain-containing"/>
</dbReference>
<dbReference type="PANTHER" id="PTHR48051:SF1">
    <property type="entry name" value="RAS SUPPRESSOR PROTEIN 1"/>
    <property type="match status" value="1"/>
</dbReference>
<evidence type="ECO:0000313" key="5">
    <source>
        <dbReference type="EMBL" id="MCY1079284.1"/>
    </source>
</evidence>
<comment type="caution">
    <text evidence="5">The sequence shown here is derived from an EMBL/GenBank/DDBJ whole genome shotgun (WGS) entry which is preliminary data.</text>
</comment>
<evidence type="ECO:0000256" key="2">
    <source>
        <dbReference type="ARBA" id="ARBA00022737"/>
    </source>
</evidence>
<dbReference type="Proteomes" id="UP001207654">
    <property type="component" value="Unassembled WGS sequence"/>
</dbReference>
<dbReference type="InterPro" id="IPR003591">
    <property type="entry name" value="Leu-rich_rpt_typical-subtyp"/>
</dbReference>
<dbReference type="CDD" id="cd07996">
    <property type="entry name" value="WGR_MMR_like"/>
    <property type="match status" value="1"/>
</dbReference>
<evidence type="ECO:0000256" key="1">
    <source>
        <dbReference type="ARBA" id="ARBA00022614"/>
    </source>
</evidence>
<reference evidence="5 6" key="1">
    <citation type="submission" date="2022-11" db="EMBL/GenBank/DDBJ databases">
        <title>Minimal conservation of predation-associated metabolite biosynthetic gene clusters underscores biosynthetic potential of Myxococcota including descriptions for ten novel species: Archangium lansinium sp. nov., Myxococcus landrumus sp. nov., Nannocystis bai.</title>
        <authorList>
            <person name="Ahearne A."/>
            <person name="Stevens C."/>
            <person name="Phillips K."/>
        </authorList>
    </citation>
    <scope>NUCLEOTIDE SEQUENCE [LARGE SCALE GENOMIC DNA]</scope>
    <source>
        <strain evidence="5 6">MIWBW</strain>
    </source>
</reference>
<dbReference type="Gene3D" id="2.20.140.10">
    <property type="entry name" value="WGR domain"/>
    <property type="match status" value="1"/>
</dbReference>
<dbReference type="InterPro" id="IPR032675">
    <property type="entry name" value="LRR_dom_sf"/>
</dbReference>
<keyword evidence="2" id="KW-0677">Repeat</keyword>
<gene>
    <name evidence="5" type="ORF">OV287_32975</name>
</gene>
<dbReference type="InterPro" id="IPR055414">
    <property type="entry name" value="LRR_R13L4/SHOC2-like"/>
</dbReference>
<evidence type="ECO:0000259" key="4">
    <source>
        <dbReference type="Pfam" id="PF23598"/>
    </source>
</evidence>
<dbReference type="InterPro" id="IPR001611">
    <property type="entry name" value="Leu-rich_rpt"/>
</dbReference>
<name>A0ABT4AEE7_9BACT</name>
<dbReference type="PANTHER" id="PTHR48051">
    <property type="match status" value="1"/>
</dbReference>
<dbReference type="InterPro" id="IPR008893">
    <property type="entry name" value="WGR_domain"/>
</dbReference>
<dbReference type="EMBL" id="JAPNKA010000001">
    <property type="protein sequence ID" value="MCY1079284.1"/>
    <property type="molecule type" value="Genomic_DNA"/>
</dbReference>
<dbReference type="InterPro" id="IPR049809">
    <property type="entry name" value="YehF/YfeS-like_WGR"/>
</dbReference>